<dbReference type="Proteomes" id="UP000230233">
    <property type="component" value="Chromosome IV"/>
</dbReference>
<dbReference type="OrthoDB" id="5870743at2759"/>
<protein>
    <submittedName>
        <fullName evidence="2">Uncharacterized protein</fullName>
    </submittedName>
</protein>
<proteinExistence type="predicted"/>
<gene>
    <name evidence="2" type="primary">Cni-C31H1.2</name>
    <name evidence="2" type="synonym">Cnig_chr_IV.g13424</name>
    <name evidence="2" type="ORF">B9Z55_013424</name>
</gene>
<name>A0A2G5U1Q0_9PELO</name>
<sequence length="344" mass="40610">MKALRNYIMFFIIILIECFFDTVLSEFQLHRLDQRLSFCNIRNRTSKSVKENYGSILEEPAVLCDLRNTRNSCVFSANHRKGIGIHEYDYHEMRCGECPISPVSICNQLRENDKELKTVCCCKSPGCLEFIYRDSEIGWKGTDSGYSCLVASYDSRRQQRWTESFEESQALNDLCYISMNISSFKDLRNGRNRSRIQLEMGYGCPFNTTSGNPQIQVHSNQTHHCCKGIACNQELYRLIYFEWIQNIVMGEEEKEFFRRLRFERDYFRYENIAENPKYTYPKHYSDFHRTFTVVITVTLFFVILLFCSPKNLEQLPPVIFFEKQKMGTREEEGLDDDELVHGEM</sequence>
<keyword evidence="1" id="KW-0812">Transmembrane</keyword>
<comment type="caution">
    <text evidence="2">The sequence shown here is derived from an EMBL/GenBank/DDBJ whole genome shotgun (WGS) entry which is preliminary data.</text>
</comment>
<evidence type="ECO:0000313" key="2">
    <source>
        <dbReference type="EMBL" id="PIC33448.1"/>
    </source>
</evidence>
<dbReference type="AlphaFoldDB" id="A0A2G5U1Q0"/>
<evidence type="ECO:0000256" key="1">
    <source>
        <dbReference type="SAM" id="Phobius"/>
    </source>
</evidence>
<keyword evidence="1" id="KW-0472">Membrane</keyword>
<reference evidence="3" key="1">
    <citation type="submission" date="2017-10" db="EMBL/GenBank/DDBJ databases">
        <title>Rapid genome shrinkage in a self-fertile nematode reveals novel sperm competition proteins.</title>
        <authorList>
            <person name="Yin D."/>
            <person name="Schwarz E.M."/>
            <person name="Thomas C.G."/>
            <person name="Felde R.L."/>
            <person name="Korf I.F."/>
            <person name="Cutter A.D."/>
            <person name="Schartner C.M."/>
            <person name="Ralston E.J."/>
            <person name="Meyer B.J."/>
            <person name="Haag E.S."/>
        </authorList>
    </citation>
    <scope>NUCLEOTIDE SEQUENCE [LARGE SCALE GENOMIC DNA]</scope>
    <source>
        <strain evidence="3">JU1422</strain>
    </source>
</reference>
<keyword evidence="1" id="KW-1133">Transmembrane helix</keyword>
<keyword evidence="3" id="KW-1185">Reference proteome</keyword>
<accession>A0A2G5U1Q0</accession>
<dbReference type="EMBL" id="PDUG01000004">
    <property type="protein sequence ID" value="PIC33448.1"/>
    <property type="molecule type" value="Genomic_DNA"/>
</dbReference>
<organism evidence="2 3">
    <name type="scientific">Caenorhabditis nigoni</name>
    <dbReference type="NCBI Taxonomy" id="1611254"/>
    <lineage>
        <taxon>Eukaryota</taxon>
        <taxon>Metazoa</taxon>
        <taxon>Ecdysozoa</taxon>
        <taxon>Nematoda</taxon>
        <taxon>Chromadorea</taxon>
        <taxon>Rhabditida</taxon>
        <taxon>Rhabditina</taxon>
        <taxon>Rhabditomorpha</taxon>
        <taxon>Rhabditoidea</taxon>
        <taxon>Rhabditidae</taxon>
        <taxon>Peloderinae</taxon>
        <taxon>Caenorhabditis</taxon>
    </lineage>
</organism>
<evidence type="ECO:0000313" key="3">
    <source>
        <dbReference type="Proteomes" id="UP000230233"/>
    </source>
</evidence>
<feature type="transmembrane region" description="Helical" evidence="1">
    <location>
        <begin position="6"/>
        <end position="24"/>
    </location>
</feature>